<dbReference type="Gene3D" id="3.30.750.24">
    <property type="entry name" value="STAS domain"/>
    <property type="match status" value="1"/>
</dbReference>
<keyword evidence="5" id="KW-1185">Reference proteome</keyword>
<evidence type="ECO:0000256" key="2">
    <source>
        <dbReference type="RuleBase" id="RU003749"/>
    </source>
</evidence>
<evidence type="ECO:0000256" key="1">
    <source>
        <dbReference type="ARBA" id="ARBA00009013"/>
    </source>
</evidence>
<evidence type="ECO:0000259" key="3">
    <source>
        <dbReference type="PROSITE" id="PS50801"/>
    </source>
</evidence>
<dbReference type="PANTHER" id="PTHR33495:SF2">
    <property type="entry name" value="ANTI-SIGMA FACTOR ANTAGONIST TM_1081-RELATED"/>
    <property type="match status" value="1"/>
</dbReference>
<feature type="domain" description="STAS" evidence="3">
    <location>
        <begin position="1"/>
        <end position="111"/>
    </location>
</feature>
<dbReference type="GO" id="GO:0043856">
    <property type="term" value="F:anti-sigma factor antagonist activity"/>
    <property type="evidence" value="ECO:0007669"/>
    <property type="project" value="InterPro"/>
</dbReference>
<dbReference type="AlphaFoldDB" id="A0A7D4Q7G9"/>
<dbReference type="CDD" id="cd07043">
    <property type="entry name" value="STAS_anti-anti-sigma_factors"/>
    <property type="match status" value="1"/>
</dbReference>
<accession>A0A7D4Q7G9</accession>
<dbReference type="EMBL" id="CP054139">
    <property type="protein sequence ID" value="QKJ29971.1"/>
    <property type="molecule type" value="Genomic_DNA"/>
</dbReference>
<dbReference type="InterPro" id="IPR003658">
    <property type="entry name" value="Anti-sigma_ant"/>
</dbReference>
<reference evidence="4 5" key="1">
    <citation type="submission" date="2020-05" db="EMBL/GenBank/DDBJ databases">
        <title>Mucilaginibacter mali sp. nov.</title>
        <authorList>
            <person name="Kim H.S."/>
            <person name="Lee K.C."/>
            <person name="Suh M.K."/>
            <person name="Kim J.-S."/>
            <person name="Han K.-I."/>
            <person name="Eom M.K."/>
            <person name="Shin Y.K."/>
            <person name="Lee J.-S."/>
        </authorList>
    </citation>
    <scope>NUCLEOTIDE SEQUENCE [LARGE SCALE GENOMIC DNA]</scope>
    <source>
        <strain evidence="4 5">G2-14</strain>
    </source>
</reference>
<dbReference type="PANTHER" id="PTHR33495">
    <property type="entry name" value="ANTI-SIGMA FACTOR ANTAGONIST TM_1081-RELATED-RELATED"/>
    <property type="match status" value="1"/>
</dbReference>
<comment type="similarity">
    <text evidence="1 2">Belongs to the anti-sigma-factor antagonist family.</text>
</comment>
<dbReference type="KEGG" id="mmab:HQ865_09450"/>
<dbReference type="Pfam" id="PF01740">
    <property type="entry name" value="STAS"/>
    <property type="match status" value="1"/>
</dbReference>
<evidence type="ECO:0000313" key="5">
    <source>
        <dbReference type="Proteomes" id="UP000505355"/>
    </source>
</evidence>
<name>A0A7D4Q7G9_9SPHI</name>
<organism evidence="4 5">
    <name type="scientific">Mucilaginibacter mali</name>
    <dbReference type="NCBI Taxonomy" id="2740462"/>
    <lineage>
        <taxon>Bacteria</taxon>
        <taxon>Pseudomonadati</taxon>
        <taxon>Bacteroidota</taxon>
        <taxon>Sphingobacteriia</taxon>
        <taxon>Sphingobacteriales</taxon>
        <taxon>Sphingobacteriaceae</taxon>
        <taxon>Mucilaginibacter</taxon>
    </lineage>
</organism>
<dbReference type="InterPro" id="IPR002645">
    <property type="entry name" value="STAS_dom"/>
</dbReference>
<dbReference type="PROSITE" id="PS50801">
    <property type="entry name" value="STAS"/>
    <property type="match status" value="1"/>
</dbReference>
<sequence length="125" mass="13882">MKFAVDKHEKYVLVKLNESKINSLITPQLKSELILINAEGQRNIVLDLSQVKFADSSGLSSLLVGHRLCKNAEGSFIMVGLNDAVSRLITISQLDTVLTIVPSVDEAIDLIFMEEIEKELKKEAK</sequence>
<proteinExistence type="inferred from homology"/>
<evidence type="ECO:0000313" key="4">
    <source>
        <dbReference type="EMBL" id="QKJ29971.1"/>
    </source>
</evidence>
<dbReference type="Proteomes" id="UP000505355">
    <property type="component" value="Chromosome"/>
</dbReference>
<dbReference type="InterPro" id="IPR036513">
    <property type="entry name" value="STAS_dom_sf"/>
</dbReference>
<dbReference type="SUPFAM" id="SSF52091">
    <property type="entry name" value="SpoIIaa-like"/>
    <property type="match status" value="1"/>
</dbReference>
<dbReference type="RefSeq" id="WP_173414661.1">
    <property type="nucleotide sequence ID" value="NZ_CP054139.1"/>
</dbReference>
<gene>
    <name evidence="4" type="ORF">HQ865_09450</name>
</gene>
<dbReference type="NCBIfam" id="TIGR00377">
    <property type="entry name" value="ant_ant_sig"/>
    <property type="match status" value="1"/>
</dbReference>
<protein>
    <recommendedName>
        <fullName evidence="2">Anti-sigma factor antagonist</fullName>
    </recommendedName>
</protein>